<name>A0A9D9E9B4_9SPIR</name>
<gene>
    <name evidence="2" type="ORF">IAC42_00530</name>
</gene>
<feature type="signal peptide" evidence="1">
    <location>
        <begin position="1"/>
        <end position="20"/>
    </location>
</feature>
<evidence type="ECO:0000256" key="1">
    <source>
        <dbReference type="SAM" id="SignalP"/>
    </source>
</evidence>
<proteinExistence type="predicted"/>
<accession>A0A9D9E9B4</accession>
<dbReference type="AlphaFoldDB" id="A0A9D9E9B4"/>
<organism evidence="2 3">
    <name type="scientific">Candidatus Aphodenecus pullistercoris</name>
    <dbReference type="NCBI Taxonomy" id="2840669"/>
    <lineage>
        <taxon>Bacteria</taxon>
        <taxon>Pseudomonadati</taxon>
        <taxon>Spirochaetota</taxon>
        <taxon>Spirochaetia</taxon>
        <taxon>Spirochaetales</taxon>
        <taxon>Candidatus Aphodenecus</taxon>
    </lineage>
</organism>
<sequence>MKRNACFLLALFLVMSSAYAGFTFSFGPHEPLYNPTTLDPYGFDGSRLKVFYMTDSNHMGNNIMIHDGSKQPGQEGYYRIVDYRDFNDDFRLMLNLRMALGTSVLRFGWPEWFLADFVVQGSLNTVFVLAGGTDNLGFDGSIFAGGEVRLFDMFSLKAGIRHYSGHTGDEIIGDAMDDVGHTNWGVVDYVRDNMLEFSLGYDGIEYFDIWCSFIMPQPGMWWAPYFHQPDWIHTTGGNPTYTPDRNPGEWAIRGPYGDGYGAYIIQLDANVRYPFLDKYEVYGSVEMKFHQDGMTMHTLTPTDDTDKWEMEISAALGFTFSNVTENMNLSFELGYHNGRFPLLNFFWKRIEAFSFSIKLH</sequence>
<evidence type="ECO:0000313" key="3">
    <source>
        <dbReference type="Proteomes" id="UP000823633"/>
    </source>
</evidence>
<protein>
    <submittedName>
        <fullName evidence="2">Uncharacterized protein</fullName>
    </submittedName>
</protein>
<comment type="caution">
    <text evidence="2">The sequence shown here is derived from an EMBL/GenBank/DDBJ whole genome shotgun (WGS) entry which is preliminary data.</text>
</comment>
<reference evidence="2" key="2">
    <citation type="journal article" date="2021" name="PeerJ">
        <title>Extensive microbial diversity within the chicken gut microbiome revealed by metagenomics and culture.</title>
        <authorList>
            <person name="Gilroy R."/>
            <person name="Ravi A."/>
            <person name="Getino M."/>
            <person name="Pursley I."/>
            <person name="Horton D.L."/>
            <person name="Alikhan N.F."/>
            <person name="Baker D."/>
            <person name="Gharbi K."/>
            <person name="Hall N."/>
            <person name="Watson M."/>
            <person name="Adriaenssens E.M."/>
            <person name="Foster-Nyarko E."/>
            <person name="Jarju S."/>
            <person name="Secka A."/>
            <person name="Antonio M."/>
            <person name="Oren A."/>
            <person name="Chaudhuri R.R."/>
            <person name="La Ragione R."/>
            <person name="Hildebrand F."/>
            <person name="Pallen M.J."/>
        </authorList>
    </citation>
    <scope>NUCLEOTIDE SEQUENCE</scope>
    <source>
        <strain evidence="2">11167</strain>
    </source>
</reference>
<reference evidence="2" key="1">
    <citation type="submission" date="2020-10" db="EMBL/GenBank/DDBJ databases">
        <authorList>
            <person name="Gilroy R."/>
        </authorList>
    </citation>
    <scope>NUCLEOTIDE SEQUENCE</scope>
    <source>
        <strain evidence="2">11167</strain>
    </source>
</reference>
<dbReference type="EMBL" id="JADIMU010000004">
    <property type="protein sequence ID" value="MBO8442235.1"/>
    <property type="molecule type" value="Genomic_DNA"/>
</dbReference>
<feature type="chain" id="PRO_5038746233" evidence="1">
    <location>
        <begin position="21"/>
        <end position="360"/>
    </location>
</feature>
<evidence type="ECO:0000313" key="2">
    <source>
        <dbReference type="EMBL" id="MBO8442235.1"/>
    </source>
</evidence>
<dbReference type="Proteomes" id="UP000823633">
    <property type="component" value="Unassembled WGS sequence"/>
</dbReference>
<keyword evidence="1" id="KW-0732">Signal</keyword>